<organism evidence="1 2">
    <name type="scientific">Paenibacillus cellulosilyticus</name>
    <dbReference type="NCBI Taxonomy" id="375489"/>
    <lineage>
        <taxon>Bacteria</taxon>
        <taxon>Bacillati</taxon>
        <taxon>Bacillota</taxon>
        <taxon>Bacilli</taxon>
        <taxon>Bacillales</taxon>
        <taxon>Paenibacillaceae</taxon>
        <taxon>Paenibacillus</taxon>
    </lineage>
</organism>
<dbReference type="OrthoDB" id="1645729at2"/>
<dbReference type="AlphaFoldDB" id="A0A2V2YMA4"/>
<keyword evidence="2" id="KW-1185">Reference proteome</keyword>
<name>A0A2V2YMA4_9BACL</name>
<dbReference type="Proteomes" id="UP000246635">
    <property type="component" value="Unassembled WGS sequence"/>
</dbReference>
<proteinExistence type="predicted"/>
<evidence type="ECO:0000313" key="1">
    <source>
        <dbReference type="EMBL" id="PWV95223.1"/>
    </source>
</evidence>
<protein>
    <submittedName>
        <fullName evidence="1">Uncharacterized protein YneR</fullName>
    </submittedName>
</protein>
<gene>
    <name evidence="1" type="ORF">DFQ01_12959</name>
</gene>
<comment type="caution">
    <text evidence="1">The sequence shown here is derived from an EMBL/GenBank/DDBJ whole genome shotgun (WGS) entry which is preliminary data.</text>
</comment>
<accession>A0A2V2YMA4</accession>
<dbReference type="SUPFAM" id="SSF89360">
    <property type="entry name" value="HesB-like domain"/>
    <property type="match status" value="1"/>
</dbReference>
<sequence>MRIIVEPTIARWYIDEMELQPGDQLHIYVRLGGCGSVVPGMSLGIMKERSSAPRIRVESEGIEFYMLEEQLWYLENKDLYLQFDSQGDGVGFKVA</sequence>
<evidence type="ECO:0000313" key="2">
    <source>
        <dbReference type="Proteomes" id="UP000246635"/>
    </source>
</evidence>
<reference evidence="1 2" key="1">
    <citation type="submission" date="2018-05" db="EMBL/GenBank/DDBJ databases">
        <title>Genomic Encyclopedia of Type Strains, Phase III (KMG-III): the genomes of soil and plant-associated and newly described type strains.</title>
        <authorList>
            <person name="Whitman W."/>
        </authorList>
    </citation>
    <scope>NUCLEOTIDE SEQUENCE [LARGE SCALE GENOMIC DNA]</scope>
    <source>
        <strain evidence="1 2">CECT 5696</strain>
    </source>
</reference>
<dbReference type="InterPro" id="IPR035903">
    <property type="entry name" value="HesB-like_dom_sf"/>
</dbReference>
<dbReference type="RefSeq" id="WP_110046642.1">
    <property type="nucleotide sequence ID" value="NZ_CP054612.1"/>
</dbReference>
<dbReference type="EMBL" id="QGTQ01000029">
    <property type="protein sequence ID" value="PWV95223.1"/>
    <property type="molecule type" value="Genomic_DNA"/>
</dbReference>